<name>A0ABN0MPR0_CHLPS</name>
<comment type="caution">
    <text evidence="1">The sequence shown here is derived from an EMBL/GenBank/DDBJ whole genome shotgun (WGS) entry which is preliminary data.</text>
</comment>
<sequence>MIIHLLMKYLQKNRFPQNFFLEIKDKKKGVFESIHPK</sequence>
<gene>
    <name evidence="1" type="ORF">CP99DC5_0370</name>
</gene>
<reference evidence="1 2" key="1">
    <citation type="submission" date="2013-04" db="EMBL/GenBank/DDBJ databases">
        <title>Genome sequence of Chlamydia psittaci 99DC5.</title>
        <authorList>
            <person name="Huot-Creasy H."/>
            <person name="McCracken C.L."/>
            <person name="Humphries M."/>
            <person name="Sachse K."/>
            <person name="Laroucau K."/>
            <person name="Bavoil P."/>
            <person name="Myers G.S."/>
        </authorList>
    </citation>
    <scope>NUCLEOTIDE SEQUENCE [LARGE SCALE GENOMIC DNA]</scope>
    <source>
        <strain evidence="1 2">99DC5</strain>
    </source>
</reference>
<protein>
    <submittedName>
        <fullName evidence="1">Uncharacterized protein</fullName>
    </submittedName>
</protein>
<evidence type="ECO:0000313" key="1">
    <source>
        <dbReference type="EMBL" id="EPJ28258.1"/>
    </source>
</evidence>
<evidence type="ECO:0000313" key="2">
    <source>
        <dbReference type="Proteomes" id="UP000014627"/>
    </source>
</evidence>
<keyword evidence="2" id="KW-1185">Reference proteome</keyword>
<dbReference type="EMBL" id="ATLC01000045">
    <property type="protein sequence ID" value="EPJ28258.1"/>
    <property type="molecule type" value="Genomic_DNA"/>
</dbReference>
<organism evidence="1 2">
    <name type="scientific">Chlamydia psittaci 99DC5</name>
    <dbReference type="NCBI Taxonomy" id="1112251"/>
    <lineage>
        <taxon>Bacteria</taxon>
        <taxon>Pseudomonadati</taxon>
        <taxon>Chlamydiota</taxon>
        <taxon>Chlamydiia</taxon>
        <taxon>Chlamydiales</taxon>
        <taxon>Chlamydiaceae</taxon>
        <taxon>Chlamydia/Chlamydophila group</taxon>
        <taxon>Chlamydia</taxon>
    </lineage>
</organism>
<dbReference type="Proteomes" id="UP000014627">
    <property type="component" value="Unassembled WGS sequence"/>
</dbReference>
<accession>A0ABN0MPR0</accession>
<proteinExistence type="predicted"/>